<protein>
    <submittedName>
        <fullName evidence="1">Uncharacterized protein</fullName>
    </submittedName>
</protein>
<organism evidence="1 2">
    <name type="scientific">Athelia psychrophila</name>
    <dbReference type="NCBI Taxonomy" id="1759441"/>
    <lineage>
        <taxon>Eukaryota</taxon>
        <taxon>Fungi</taxon>
        <taxon>Dikarya</taxon>
        <taxon>Basidiomycota</taxon>
        <taxon>Agaricomycotina</taxon>
        <taxon>Agaricomycetes</taxon>
        <taxon>Agaricomycetidae</taxon>
        <taxon>Atheliales</taxon>
        <taxon>Atheliaceae</taxon>
        <taxon>Athelia</taxon>
    </lineage>
</organism>
<reference evidence="1 2" key="1">
    <citation type="journal article" date="2016" name="Mol. Biol. Evol.">
        <title>Comparative Genomics of Early-Diverging Mushroom-Forming Fungi Provides Insights into the Origins of Lignocellulose Decay Capabilities.</title>
        <authorList>
            <person name="Nagy L.G."/>
            <person name="Riley R."/>
            <person name="Tritt A."/>
            <person name="Adam C."/>
            <person name="Daum C."/>
            <person name="Floudas D."/>
            <person name="Sun H."/>
            <person name="Yadav J.S."/>
            <person name="Pangilinan J."/>
            <person name="Larsson K.H."/>
            <person name="Matsuura K."/>
            <person name="Barry K."/>
            <person name="Labutti K."/>
            <person name="Kuo R."/>
            <person name="Ohm R.A."/>
            <person name="Bhattacharya S.S."/>
            <person name="Shirouzu T."/>
            <person name="Yoshinaga Y."/>
            <person name="Martin F.M."/>
            <person name="Grigoriev I.V."/>
            <person name="Hibbett D.S."/>
        </authorList>
    </citation>
    <scope>NUCLEOTIDE SEQUENCE [LARGE SCALE GENOMIC DNA]</scope>
    <source>
        <strain evidence="1 2">CBS 109695</strain>
    </source>
</reference>
<feature type="non-terminal residue" evidence="1">
    <location>
        <position position="110"/>
    </location>
</feature>
<evidence type="ECO:0000313" key="2">
    <source>
        <dbReference type="Proteomes" id="UP000076532"/>
    </source>
</evidence>
<proteinExistence type="predicted"/>
<dbReference type="OrthoDB" id="2682387at2759"/>
<gene>
    <name evidence="1" type="ORF">FIBSPDRAFT_709178</name>
</gene>
<dbReference type="Proteomes" id="UP000076532">
    <property type="component" value="Unassembled WGS sequence"/>
</dbReference>
<keyword evidence="2" id="KW-1185">Reference proteome</keyword>
<evidence type="ECO:0000313" key="1">
    <source>
        <dbReference type="EMBL" id="KZP14864.1"/>
    </source>
</evidence>
<dbReference type="AlphaFoldDB" id="A0A166DM73"/>
<accession>A0A166DM73</accession>
<sequence length="110" mass="11619">STVNFEICLQNVTTIGSPWYNSTGGRSINGDNLTSMAGAGAISYALCIEACGPGPEPFDWPDFSQQFSTWLLPWLALISQLPFGAGSRPENMMSVILAVGSPTLAAYSLA</sequence>
<name>A0A166DM73_9AGAM</name>
<dbReference type="EMBL" id="KV417611">
    <property type="protein sequence ID" value="KZP14864.1"/>
    <property type="molecule type" value="Genomic_DNA"/>
</dbReference>
<feature type="non-terminal residue" evidence="1">
    <location>
        <position position="1"/>
    </location>
</feature>